<feature type="compositionally biased region" description="Polar residues" evidence="1">
    <location>
        <begin position="132"/>
        <end position="142"/>
    </location>
</feature>
<dbReference type="EMBL" id="JBHFFA010000006">
    <property type="protein sequence ID" value="KAL2621700.1"/>
    <property type="molecule type" value="Genomic_DNA"/>
</dbReference>
<dbReference type="AlphaFoldDB" id="A0ABD1Y4R9"/>
<comment type="caution">
    <text evidence="2">The sequence shown here is derived from an EMBL/GenBank/DDBJ whole genome shotgun (WGS) entry which is preliminary data.</text>
</comment>
<evidence type="ECO:0000256" key="1">
    <source>
        <dbReference type="SAM" id="MobiDB-lite"/>
    </source>
</evidence>
<reference evidence="2 3" key="1">
    <citation type="submission" date="2024-09" db="EMBL/GenBank/DDBJ databases">
        <title>Chromosome-scale assembly of Riccia fluitans.</title>
        <authorList>
            <person name="Paukszto L."/>
            <person name="Sawicki J."/>
            <person name="Karawczyk K."/>
            <person name="Piernik-Szablinska J."/>
            <person name="Szczecinska M."/>
            <person name="Mazdziarz M."/>
        </authorList>
    </citation>
    <scope>NUCLEOTIDE SEQUENCE [LARGE SCALE GENOMIC DNA]</scope>
    <source>
        <strain evidence="2">Rf_01</strain>
        <tissue evidence="2">Aerial parts of the thallus</tissue>
    </source>
</reference>
<organism evidence="2 3">
    <name type="scientific">Riccia fluitans</name>
    <dbReference type="NCBI Taxonomy" id="41844"/>
    <lineage>
        <taxon>Eukaryota</taxon>
        <taxon>Viridiplantae</taxon>
        <taxon>Streptophyta</taxon>
        <taxon>Embryophyta</taxon>
        <taxon>Marchantiophyta</taxon>
        <taxon>Marchantiopsida</taxon>
        <taxon>Marchantiidae</taxon>
        <taxon>Marchantiales</taxon>
        <taxon>Ricciaceae</taxon>
        <taxon>Riccia</taxon>
    </lineage>
</organism>
<feature type="compositionally biased region" description="Acidic residues" evidence="1">
    <location>
        <begin position="33"/>
        <end position="48"/>
    </location>
</feature>
<feature type="region of interest" description="Disordered" evidence="1">
    <location>
        <begin position="130"/>
        <end position="164"/>
    </location>
</feature>
<accession>A0ABD1Y4R9</accession>
<feature type="compositionally biased region" description="Basic and acidic residues" evidence="1">
    <location>
        <begin position="14"/>
        <end position="23"/>
    </location>
</feature>
<name>A0ABD1Y4R9_9MARC</name>
<dbReference type="Proteomes" id="UP001605036">
    <property type="component" value="Unassembled WGS sequence"/>
</dbReference>
<gene>
    <name evidence="2" type="ORF">R1flu_001905</name>
</gene>
<protein>
    <submittedName>
        <fullName evidence="2">Uncharacterized protein</fullName>
    </submittedName>
</protein>
<evidence type="ECO:0000313" key="2">
    <source>
        <dbReference type="EMBL" id="KAL2621700.1"/>
    </source>
</evidence>
<keyword evidence="3" id="KW-1185">Reference proteome</keyword>
<evidence type="ECO:0000313" key="3">
    <source>
        <dbReference type="Proteomes" id="UP001605036"/>
    </source>
</evidence>
<proteinExistence type="predicted"/>
<sequence>MQTLGRRASLKLNPTDEGKEVRTKRSTNPYDVLAEEEPSSEEEDEDEPIPLKENVGELPGMDLIQLGDEAETNPEQQAQQVLPLVQNPVRMGTILEKRKRAALEKENRGGLEAAPDAADNPAQVETLKGLNLATTQGNSSKKQGAKRTASKTSKGKAPQGNVST</sequence>
<feature type="region of interest" description="Disordered" evidence="1">
    <location>
        <begin position="1"/>
        <end position="79"/>
    </location>
</feature>